<evidence type="ECO:0000313" key="4">
    <source>
        <dbReference type="Proteomes" id="UP000015101"/>
    </source>
</evidence>
<dbReference type="PANTHER" id="PTHR21284">
    <property type="entry name" value="EG:80H7.2 PROTEIN"/>
    <property type="match status" value="1"/>
</dbReference>
<evidence type="ECO:0000313" key="3">
    <source>
        <dbReference type="EnsemblMetazoa" id="HelroP166131"/>
    </source>
</evidence>
<sequence>MGFHEACFSNCHFPYCPGDPDIIYNGCYTWTFNELIFSNDQFREIVDWLMPPWFMTCKNLFASNIAILFVCCILLLICTCWAFKPLYKLPAHQKKDVCAIVLGFITLFMLVVSNLINVSAIALFSSVAPHRKYMPMAYKNHFGYSFWLDFSVCIILSVSVFLTYLSTISKVIYYVGPKDPKYSDEMMLGRS</sequence>
<dbReference type="HOGENOM" id="CLU_1422943_0_0_1"/>
<feature type="transmembrane region" description="Helical" evidence="1">
    <location>
        <begin position="99"/>
        <end position="124"/>
    </location>
</feature>
<keyword evidence="4" id="KW-1185">Reference proteome</keyword>
<accession>T1EXT9</accession>
<dbReference type="Proteomes" id="UP000015101">
    <property type="component" value="Unassembled WGS sequence"/>
</dbReference>
<dbReference type="RefSeq" id="XP_009031399.1">
    <property type="nucleotide sequence ID" value="XM_009033151.1"/>
</dbReference>
<dbReference type="OrthoDB" id="6285022at2759"/>
<keyword evidence="1" id="KW-0472">Membrane</keyword>
<reference evidence="4" key="1">
    <citation type="submission" date="2012-12" db="EMBL/GenBank/DDBJ databases">
        <authorList>
            <person name="Hellsten U."/>
            <person name="Grimwood J."/>
            <person name="Chapman J.A."/>
            <person name="Shapiro H."/>
            <person name="Aerts A."/>
            <person name="Otillar R.P."/>
            <person name="Terry A.Y."/>
            <person name="Boore J.L."/>
            <person name="Simakov O."/>
            <person name="Marletaz F."/>
            <person name="Cho S.-J."/>
            <person name="Edsinger-Gonzales E."/>
            <person name="Havlak P."/>
            <person name="Kuo D.-H."/>
            <person name="Larsson T."/>
            <person name="Lv J."/>
            <person name="Arendt D."/>
            <person name="Savage R."/>
            <person name="Osoegawa K."/>
            <person name="de Jong P."/>
            <person name="Lindberg D.R."/>
            <person name="Seaver E.C."/>
            <person name="Weisblat D.A."/>
            <person name="Putnam N.H."/>
            <person name="Grigoriev I.V."/>
            <person name="Rokhsar D.S."/>
        </authorList>
    </citation>
    <scope>NUCLEOTIDE SEQUENCE</scope>
</reference>
<dbReference type="EMBL" id="AMQM01002262">
    <property type="status" value="NOT_ANNOTATED_CDS"/>
    <property type="molecule type" value="Genomic_DNA"/>
</dbReference>
<dbReference type="AlphaFoldDB" id="T1EXT9"/>
<name>T1EXT9_HELRO</name>
<keyword evidence="1" id="KW-1133">Transmembrane helix</keyword>
<dbReference type="KEGG" id="hro:HELRODRAFT_166131"/>
<dbReference type="EMBL" id="KB097753">
    <property type="protein sequence ID" value="ESN90463.1"/>
    <property type="molecule type" value="Genomic_DNA"/>
</dbReference>
<evidence type="ECO:0000256" key="1">
    <source>
        <dbReference type="SAM" id="Phobius"/>
    </source>
</evidence>
<feature type="transmembrane region" description="Helical" evidence="1">
    <location>
        <begin position="60"/>
        <end position="87"/>
    </location>
</feature>
<gene>
    <name evidence="3" type="primary">20201389</name>
    <name evidence="2" type="ORF">HELRODRAFT_166131</name>
</gene>
<keyword evidence="1" id="KW-0812">Transmembrane</keyword>
<evidence type="ECO:0000313" key="2">
    <source>
        <dbReference type="EMBL" id="ESN90463.1"/>
    </source>
</evidence>
<dbReference type="InParanoid" id="T1EXT9"/>
<proteinExistence type="predicted"/>
<dbReference type="GeneID" id="20201389"/>
<dbReference type="PANTHER" id="PTHR21284:SF12">
    <property type="entry name" value="EG:80H7.2 PROTEIN"/>
    <property type="match status" value="1"/>
</dbReference>
<reference evidence="3" key="3">
    <citation type="submission" date="2015-06" db="UniProtKB">
        <authorList>
            <consortium name="EnsemblMetazoa"/>
        </authorList>
    </citation>
    <scope>IDENTIFICATION</scope>
</reference>
<dbReference type="EnsemblMetazoa" id="HelroT166131">
    <property type="protein sequence ID" value="HelroP166131"/>
    <property type="gene ID" value="HelroG166131"/>
</dbReference>
<protein>
    <submittedName>
        <fullName evidence="2 3">Uncharacterized protein</fullName>
    </submittedName>
</protein>
<organism evidence="3 4">
    <name type="scientific">Helobdella robusta</name>
    <name type="common">Californian leech</name>
    <dbReference type="NCBI Taxonomy" id="6412"/>
    <lineage>
        <taxon>Eukaryota</taxon>
        <taxon>Metazoa</taxon>
        <taxon>Spiralia</taxon>
        <taxon>Lophotrochozoa</taxon>
        <taxon>Annelida</taxon>
        <taxon>Clitellata</taxon>
        <taxon>Hirudinea</taxon>
        <taxon>Rhynchobdellida</taxon>
        <taxon>Glossiphoniidae</taxon>
        <taxon>Helobdella</taxon>
    </lineage>
</organism>
<feature type="transmembrane region" description="Helical" evidence="1">
    <location>
        <begin position="144"/>
        <end position="165"/>
    </location>
</feature>
<dbReference type="CTD" id="20201389"/>
<reference evidence="2 4" key="2">
    <citation type="journal article" date="2013" name="Nature">
        <title>Insights into bilaterian evolution from three spiralian genomes.</title>
        <authorList>
            <person name="Simakov O."/>
            <person name="Marletaz F."/>
            <person name="Cho S.J."/>
            <person name="Edsinger-Gonzales E."/>
            <person name="Havlak P."/>
            <person name="Hellsten U."/>
            <person name="Kuo D.H."/>
            <person name="Larsson T."/>
            <person name="Lv J."/>
            <person name="Arendt D."/>
            <person name="Savage R."/>
            <person name="Osoegawa K."/>
            <person name="de Jong P."/>
            <person name="Grimwood J."/>
            <person name="Chapman J.A."/>
            <person name="Shapiro H."/>
            <person name="Aerts A."/>
            <person name="Otillar R.P."/>
            <person name="Terry A.Y."/>
            <person name="Boore J.L."/>
            <person name="Grigoriev I.V."/>
            <person name="Lindberg D.R."/>
            <person name="Seaver E.C."/>
            <person name="Weisblat D.A."/>
            <person name="Putnam N.H."/>
            <person name="Rokhsar D.S."/>
        </authorList>
    </citation>
    <scope>NUCLEOTIDE SEQUENCE</scope>
</reference>
<dbReference type="Gene3D" id="1.20.140.150">
    <property type="match status" value="1"/>
</dbReference>